<dbReference type="KEGG" id="seds:AAY24_11185"/>
<dbReference type="PANTHER" id="PTHR20858">
    <property type="entry name" value="PHOSPHOMETHYLPYRIMIDINE KINASE"/>
    <property type="match status" value="1"/>
</dbReference>
<evidence type="ECO:0000313" key="4">
    <source>
        <dbReference type="EMBL" id="AKH22221.1"/>
    </source>
</evidence>
<dbReference type="AlphaFoldDB" id="A0A0F7K108"/>
<protein>
    <recommendedName>
        <fullName evidence="2">hydroxymethylpyrimidine kinase</fullName>
        <ecNumber evidence="2">2.7.1.49</ecNumber>
    </recommendedName>
</protein>
<accession>A0A0F7K108</accession>
<dbReference type="GO" id="GO:0005829">
    <property type="term" value="C:cytosol"/>
    <property type="evidence" value="ECO:0007669"/>
    <property type="project" value="TreeGrafter"/>
</dbReference>
<evidence type="ECO:0000256" key="1">
    <source>
        <dbReference type="ARBA" id="ARBA00004948"/>
    </source>
</evidence>
<dbReference type="InterPro" id="IPR029056">
    <property type="entry name" value="Ribokinase-like"/>
</dbReference>
<dbReference type="GO" id="GO:0009229">
    <property type="term" value="P:thiamine diphosphate biosynthetic process"/>
    <property type="evidence" value="ECO:0007669"/>
    <property type="project" value="UniProtKB-UniPathway"/>
</dbReference>
<dbReference type="GO" id="GO:0009228">
    <property type="term" value="P:thiamine biosynthetic process"/>
    <property type="evidence" value="ECO:0007669"/>
    <property type="project" value="InterPro"/>
</dbReference>
<proteinExistence type="predicted"/>
<name>A0A0F7K108_9GAMM</name>
<dbReference type="GO" id="GO:0008902">
    <property type="term" value="F:hydroxymethylpyrimidine kinase activity"/>
    <property type="evidence" value="ECO:0007669"/>
    <property type="project" value="UniProtKB-EC"/>
</dbReference>
<dbReference type="SUPFAM" id="SSF53613">
    <property type="entry name" value="Ribokinase-like"/>
    <property type="match status" value="1"/>
</dbReference>
<dbReference type="Gene3D" id="3.40.1190.20">
    <property type="match status" value="1"/>
</dbReference>
<dbReference type="InterPro" id="IPR013749">
    <property type="entry name" value="PM/HMP-P_kinase-1"/>
</dbReference>
<dbReference type="EMBL" id="CP011412">
    <property type="protein sequence ID" value="AKH22221.1"/>
    <property type="molecule type" value="Genomic_DNA"/>
</dbReference>
<dbReference type="EC" id="2.7.1.49" evidence="2"/>
<dbReference type="PATRIC" id="fig|1543721.4.peg.2317"/>
<dbReference type="CDD" id="cd01169">
    <property type="entry name" value="HMPP_kinase"/>
    <property type="match status" value="1"/>
</dbReference>
<keyword evidence="4" id="KW-0808">Transferase</keyword>
<feature type="domain" description="Pyridoxamine kinase/Phosphomethylpyrimidine kinase" evidence="3">
    <location>
        <begin position="9"/>
        <end position="244"/>
    </location>
</feature>
<dbReference type="PANTHER" id="PTHR20858:SF17">
    <property type="entry name" value="HYDROXYMETHYLPYRIMIDINE_PHOSPHOMETHYLPYRIMIDINE KINASE THI20-RELATED"/>
    <property type="match status" value="1"/>
</dbReference>
<keyword evidence="4" id="KW-0418">Kinase</keyword>
<dbReference type="InterPro" id="IPR004399">
    <property type="entry name" value="HMP/HMP-P_kinase_dom"/>
</dbReference>
<evidence type="ECO:0000259" key="3">
    <source>
        <dbReference type="Pfam" id="PF08543"/>
    </source>
</evidence>
<dbReference type="Pfam" id="PF08543">
    <property type="entry name" value="Phos_pyr_kin"/>
    <property type="match status" value="1"/>
</dbReference>
<dbReference type="GO" id="GO:0008972">
    <property type="term" value="F:phosphomethylpyrimidine kinase activity"/>
    <property type="evidence" value="ECO:0007669"/>
    <property type="project" value="InterPro"/>
</dbReference>
<keyword evidence="5" id="KW-1185">Reference proteome</keyword>
<sequence>MVLSIAGHDPSGGAGIQADIETLAALGCQAATAITCLTIQDSRNVHELIPQPAEQIIRQVEAVLADYPVRVIKIGLLGSAGVAGAIGQLLLRHPEIPVILDPILAAGGGAELASENLMEGMLQQIVPRALLLTPNSQEVRRLTGQQPLDACAATLLSQGCGAVLITGTHEAATDVTNTLYRPDQPPHSEQWPRLASSYHGSGCTLASAIAAGLARGLPLDQAVSAAQRYTWESLAAGWKPGRGQHIPDRLHHRQSE</sequence>
<dbReference type="Proteomes" id="UP000034410">
    <property type="component" value="Chromosome"/>
</dbReference>
<dbReference type="OrthoDB" id="9810880at2"/>
<evidence type="ECO:0000313" key="5">
    <source>
        <dbReference type="Proteomes" id="UP000034410"/>
    </source>
</evidence>
<dbReference type="UniPathway" id="UPA00060">
    <property type="reaction ID" value="UER00138"/>
</dbReference>
<organism evidence="4 5">
    <name type="scientific">Sedimenticola thiotaurini</name>
    <dbReference type="NCBI Taxonomy" id="1543721"/>
    <lineage>
        <taxon>Bacteria</taxon>
        <taxon>Pseudomonadati</taxon>
        <taxon>Pseudomonadota</taxon>
        <taxon>Gammaproteobacteria</taxon>
        <taxon>Chromatiales</taxon>
        <taxon>Sedimenticolaceae</taxon>
        <taxon>Sedimenticola</taxon>
    </lineage>
</organism>
<gene>
    <name evidence="4" type="ORF">AAY24_11185</name>
</gene>
<comment type="pathway">
    <text evidence="1">Cofactor biosynthesis; thiamine diphosphate biosynthesis.</text>
</comment>
<reference evidence="4 5" key="1">
    <citation type="journal article" date="2015" name="Genome Announc.">
        <title>Complete Genome Sequence of Sedimenticola thiotaurini Strain SIP-G1, a Polyphosphate- and Polyhydroxyalkanoate-Accumulating Sulfur-Oxidizing Gammaproteobacterium Isolated from Salt Marsh Sediments.</title>
        <authorList>
            <person name="Flood B.E."/>
            <person name="Jones D.S."/>
            <person name="Bailey J.V."/>
        </authorList>
    </citation>
    <scope>NUCLEOTIDE SEQUENCE [LARGE SCALE GENOMIC DNA]</scope>
    <source>
        <strain evidence="4 5">SIP-G1</strain>
    </source>
</reference>
<evidence type="ECO:0000256" key="2">
    <source>
        <dbReference type="ARBA" id="ARBA00012135"/>
    </source>
</evidence>